<dbReference type="RefSeq" id="WP_009868499.1">
    <property type="nucleotide sequence ID" value="NZ_JXSL01000016.1"/>
</dbReference>
<dbReference type="Proteomes" id="UP000031971">
    <property type="component" value="Unassembled WGS sequence"/>
</dbReference>
<gene>
    <name evidence="2" type="ORF">CCC_01829</name>
</gene>
<dbReference type="STRING" id="272627.CCC_01829"/>
<accession>A0A0C2UFX1</accession>
<evidence type="ECO:0000256" key="1">
    <source>
        <dbReference type="SAM" id="SignalP"/>
    </source>
</evidence>
<keyword evidence="1" id="KW-0732">Signal</keyword>
<evidence type="ECO:0000313" key="2">
    <source>
        <dbReference type="EMBL" id="KIM00418.1"/>
    </source>
</evidence>
<proteinExistence type="predicted"/>
<organism evidence="2 3">
    <name type="scientific">Paramagnetospirillum magnetotacticum MS-1</name>
    <dbReference type="NCBI Taxonomy" id="272627"/>
    <lineage>
        <taxon>Bacteria</taxon>
        <taxon>Pseudomonadati</taxon>
        <taxon>Pseudomonadota</taxon>
        <taxon>Alphaproteobacteria</taxon>
        <taxon>Rhodospirillales</taxon>
        <taxon>Magnetospirillaceae</taxon>
        <taxon>Paramagnetospirillum</taxon>
    </lineage>
</organism>
<dbReference type="AlphaFoldDB" id="A0A0C2UFX1"/>
<comment type="caution">
    <text evidence="2">The sequence shown here is derived from an EMBL/GenBank/DDBJ whole genome shotgun (WGS) entry which is preliminary data.</text>
</comment>
<feature type="signal peptide" evidence="1">
    <location>
        <begin position="1"/>
        <end position="25"/>
    </location>
</feature>
<reference evidence="2 3" key="1">
    <citation type="submission" date="2015-01" db="EMBL/GenBank/DDBJ databases">
        <title>Genome Sequence of Magnetospirillum magnetotacticum Strain MS-1.</title>
        <authorList>
            <person name="Marinov G.K."/>
            <person name="Smalley M.D."/>
            <person name="DeSalvo G."/>
        </authorList>
    </citation>
    <scope>NUCLEOTIDE SEQUENCE [LARGE SCALE GENOMIC DNA]</scope>
    <source>
        <strain evidence="2 3">MS-1</strain>
    </source>
</reference>
<protein>
    <submittedName>
        <fullName evidence="2">Uncharacterized protein</fullName>
    </submittedName>
</protein>
<evidence type="ECO:0000313" key="3">
    <source>
        <dbReference type="Proteomes" id="UP000031971"/>
    </source>
</evidence>
<sequence length="105" mass="11594">MITKATFAALLLAILAMTAPVTAGAADPKPALPAEAGTDVGNWGTMPYSPAEQALTNPENKKAMRELEDRQIKEVRVLEDKQDEERMALKRKQANEREALKRSFK</sequence>
<dbReference type="EMBL" id="JXSL01000016">
    <property type="protein sequence ID" value="KIM00418.1"/>
    <property type="molecule type" value="Genomic_DNA"/>
</dbReference>
<keyword evidence="3" id="KW-1185">Reference proteome</keyword>
<feature type="chain" id="PRO_5002172404" evidence="1">
    <location>
        <begin position="26"/>
        <end position="105"/>
    </location>
</feature>
<name>A0A0C2UFX1_PARME</name>